<dbReference type="OrthoDB" id="8525483at2"/>
<evidence type="ECO:0000313" key="4">
    <source>
        <dbReference type="Proteomes" id="UP000265955"/>
    </source>
</evidence>
<comment type="pathway">
    <text evidence="1">Cofactor biosynthesis; ubiquinone biosynthesis.</text>
</comment>
<organism evidence="3 4">
    <name type="scientific">Noviherbaspirillum saxi</name>
    <dbReference type="NCBI Taxonomy" id="2320863"/>
    <lineage>
        <taxon>Bacteria</taxon>
        <taxon>Pseudomonadati</taxon>
        <taxon>Pseudomonadota</taxon>
        <taxon>Betaproteobacteria</taxon>
        <taxon>Burkholderiales</taxon>
        <taxon>Oxalobacteraceae</taxon>
        <taxon>Noviherbaspirillum</taxon>
    </lineage>
</organism>
<name>A0A3A3FUN4_9BURK</name>
<dbReference type="Proteomes" id="UP000265955">
    <property type="component" value="Unassembled WGS sequence"/>
</dbReference>
<dbReference type="AlphaFoldDB" id="A0A3A3FUN4"/>
<evidence type="ECO:0000259" key="2">
    <source>
        <dbReference type="Pfam" id="PF02036"/>
    </source>
</evidence>
<sequence>MIRTPISSAINHLLASESWAREKLARHAGKVAMFDAGVAAIRLKVASDGMVQAAESHDVANVTIRAKLSDLPLIVQNRKHAFSYVQIEGDADFANTVSQLSESLRWEAEEDLGRVFGDAAAVRLVSGVQAIAQTAKATQQKFVENLAEYFLEENPLLVRPRQVGEFSGEVTRLRDDVERLAKRIDRLKGSR</sequence>
<evidence type="ECO:0000256" key="1">
    <source>
        <dbReference type="HAMAP-Rule" id="MF_02215"/>
    </source>
</evidence>
<dbReference type="EMBL" id="QYUO01000001">
    <property type="protein sequence ID" value="RJF99917.1"/>
    <property type="molecule type" value="Genomic_DNA"/>
</dbReference>
<feature type="domain" description="SCP2" evidence="2">
    <location>
        <begin position="10"/>
        <end position="100"/>
    </location>
</feature>
<protein>
    <recommendedName>
        <fullName evidence="1">Ubiquinone biosynthesis accessory factor UbiJ</fullName>
    </recommendedName>
</protein>
<proteinExistence type="inferred from homology"/>
<evidence type="ECO:0000313" key="3">
    <source>
        <dbReference type="EMBL" id="RJF99917.1"/>
    </source>
</evidence>
<comment type="function">
    <text evidence="1">Required for ubiquinone (coenzyme Q) biosynthesis. Binds hydrophobic ubiquinone biosynthetic intermediates via its SCP2 domain and is essential for the stability of the Ubi complex. May constitute a docking platform where Ubi enzymes assemble and access their SCP2-bound polyprenyl substrates.</text>
</comment>
<dbReference type="InterPro" id="IPR003033">
    <property type="entry name" value="SCP2_sterol-bd_dom"/>
</dbReference>
<dbReference type="PANTHER" id="PTHR38693">
    <property type="entry name" value="UBIQUINONE BIOSYNTHESIS PROTEIN UBIJ"/>
    <property type="match status" value="1"/>
</dbReference>
<dbReference type="InterPro" id="IPR038989">
    <property type="entry name" value="UbiJ"/>
</dbReference>
<dbReference type="GO" id="GO:0005737">
    <property type="term" value="C:cytoplasm"/>
    <property type="evidence" value="ECO:0007669"/>
    <property type="project" value="UniProtKB-SubCell"/>
</dbReference>
<dbReference type="HAMAP" id="MF_02215">
    <property type="entry name" value="UbiJ"/>
    <property type="match status" value="1"/>
</dbReference>
<accession>A0A3A3FUN4</accession>
<dbReference type="RefSeq" id="WP_119769860.1">
    <property type="nucleotide sequence ID" value="NZ_QYUO01000001.1"/>
</dbReference>
<keyword evidence="1" id="KW-0831">Ubiquinone biosynthesis</keyword>
<comment type="caution">
    <text evidence="3">The sequence shown here is derived from an EMBL/GenBank/DDBJ whole genome shotgun (WGS) entry which is preliminary data.</text>
</comment>
<dbReference type="GO" id="GO:0006744">
    <property type="term" value="P:ubiquinone biosynthetic process"/>
    <property type="evidence" value="ECO:0007669"/>
    <property type="project" value="UniProtKB-UniRule"/>
</dbReference>
<comment type="subcellular location">
    <subcellularLocation>
        <location evidence="1">Cytoplasm</location>
    </subcellularLocation>
</comment>
<keyword evidence="4" id="KW-1185">Reference proteome</keyword>
<gene>
    <name evidence="1" type="primary">ubiJ</name>
    <name evidence="3" type="ORF">D3871_03425</name>
</gene>
<keyword evidence="1" id="KW-0963">Cytoplasm</keyword>
<dbReference type="UniPathway" id="UPA00232"/>
<reference evidence="4" key="1">
    <citation type="submission" date="2018-09" db="EMBL/GenBank/DDBJ databases">
        <authorList>
            <person name="Zhu H."/>
        </authorList>
    </citation>
    <scope>NUCLEOTIDE SEQUENCE [LARGE SCALE GENOMIC DNA]</scope>
    <source>
        <strain evidence="4">K1R23-30</strain>
    </source>
</reference>
<dbReference type="PANTHER" id="PTHR38693:SF1">
    <property type="entry name" value="UBIQUINONE BIOSYNTHESIS ACCESSORY FACTOR UBIJ"/>
    <property type="match status" value="1"/>
</dbReference>
<comment type="similarity">
    <text evidence="1">Belongs to the UbiJ family.</text>
</comment>
<dbReference type="Pfam" id="PF02036">
    <property type="entry name" value="SCP2"/>
    <property type="match status" value="1"/>
</dbReference>